<dbReference type="GO" id="GO:0003700">
    <property type="term" value="F:DNA-binding transcription factor activity"/>
    <property type="evidence" value="ECO:0007669"/>
    <property type="project" value="InterPro"/>
</dbReference>
<comment type="subcellular location">
    <subcellularLocation>
        <location evidence="1">Cytoplasm</location>
    </subcellularLocation>
</comment>
<dbReference type="HOGENOM" id="CLU_096072_4_0_11"/>
<dbReference type="GO" id="GO:0008270">
    <property type="term" value="F:zinc ion binding"/>
    <property type="evidence" value="ECO:0007669"/>
    <property type="project" value="TreeGrafter"/>
</dbReference>
<keyword evidence="3" id="KW-0963">Cytoplasm</keyword>
<evidence type="ECO:0000256" key="9">
    <source>
        <dbReference type="ARBA" id="ARBA00023125"/>
    </source>
</evidence>
<feature type="binding site" evidence="11">
    <location>
        <position position="107"/>
    </location>
    <ligand>
        <name>Zn(2+)</name>
        <dbReference type="ChEBI" id="CHEBI:29105"/>
    </ligand>
</feature>
<evidence type="ECO:0000256" key="7">
    <source>
        <dbReference type="ARBA" id="ARBA00023004"/>
    </source>
</evidence>
<evidence type="ECO:0000256" key="5">
    <source>
        <dbReference type="ARBA" id="ARBA00022723"/>
    </source>
</evidence>
<evidence type="ECO:0000256" key="10">
    <source>
        <dbReference type="ARBA" id="ARBA00023163"/>
    </source>
</evidence>
<evidence type="ECO:0000313" key="13">
    <source>
        <dbReference type="EMBL" id="CAQ02328.1"/>
    </source>
</evidence>
<dbReference type="eggNOG" id="COG0735">
    <property type="taxonomic scope" value="Bacteria"/>
</dbReference>
<evidence type="ECO:0000256" key="1">
    <source>
        <dbReference type="ARBA" id="ARBA00004496"/>
    </source>
</evidence>
<evidence type="ECO:0000256" key="11">
    <source>
        <dbReference type="PIRSR" id="PIRSR602481-1"/>
    </source>
</evidence>
<evidence type="ECO:0000256" key="3">
    <source>
        <dbReference type="ARBA" id="ARBA00022490"/>
    </source>
</evidence>
<reference evidence="13 14" key="1">
    <citation type="journal article" date="2008" name="J. Bacteriol.">
        <title>Genome of the actinomycete plant pathogen Clavibacter michiganensis subsp. sepedonicus suggests recent niche adaptation.</title>
        <authorList>
            <person name="Bentley S.D."/>
            <person name="Corton C."/>
            <person name="Brown S.E."/>
            <person name="Barron A."/>
            <person name="Clark L."/>
            <person name="Doggett J."/>
            <person name="Harris B."/>
            <person name="Ormond D."/>
            <person name="Quail M.A."/>
            <person name="May G."/>
            <person name="Francis D."/>
            <person name="Knudson D."/>
            <person name="Parkhill J."/>
            <person name="Ishimaru C.A."/>
        </authorList>
    </citation>
    <scope>NUCLEOTIDE SEQUENCE [LARGE SCALE GENOMIC DNA]</scope>
    <source>
        <strain evidence="14">ATCC 33113 / DSM 20744 / JCM 9667 / LMG 2889 / ICMP 2535 / C-1</strain>
    </source>
</reference>
<dbReference type="PANTHER" id="PTHR33202">
    <property type="entry name" value="ZINC UPTAKE REGULATION PROTEIN"/>
    <property type="match status" value="1"/>
</dbReference>
<keyword evidence="14" id="KW-1185">Reference proteome</keyword>
<dbReference type="Gene3D" id="3.30.1490.190">
    <property type="match status" value="1"/>
</dbReference>
<dbReference type="PANTHER" id="PTHR33202:SF18">
    <property type="entry name" value="TRANSCRIPTIONAL REGULATOR FURA"/>
    <property type="match status" value="1"/>
</dbReference>
<evidence type="ECO:0000256" key="8">
    <source>
        <dbReference type="ARBA" id="ARBA00023015"/>
    </source>
</evidence>
<dbReference type="InterPro" id="IPR002481">
    <property type="entry name" value="FUR"/>
</dbReference>
<dbReference type="AlphaFoldDB" id="B0RG37"/>
<evidence type="ECO:0000256" key="4">
    <source>
        <dbReference type="ARBA" id="ARBA00022491"/>
    </source>
</evidence>
<evidence type="ECO:0000256" key="6">
    <source>
        <dbReference type="ARBA" id="ARBA00022833"/>
    </source>
</evidence>
<dbReference type="Pfam" id="PF01475">
    <property type="entry name" value="FUR"/>
    <property type="match status" value="1"/>
</dbReference>
<organism evidence="13 14">
    <name type="scientific">Clavibacter sepedonicus</name>
    <name type="common">Clavibacter michiganensis subsp. sepedonicus</name>
    <dbReference type="NCBI Taxonomy" id="31964"/>
    <lineage>
        <taxon>Bacteria</taxon>
        <taxon>Bacillati</taxon>
        <taxon>Actinomycetota</taxon>
        <taxon>Actinomycetes</taxon>
        <taxon>Micrococcales</taxon>
        <taxon>Microbacteriaceae</taxon>
        <taxon>Clavibacter</taxon>
    </lineage>
</organism>
<dbReference type="EMBL" id="AM849034">
    <property type="protein sequence ID" value="CAQ02328.1"/>
    <property type="molecule type" value="Genomic_DNA"/>
</dbReference>
<dbReference type="STRING" id="31964.CMS2236"/>
<dbReference type="GO" id="GO:0000976">
    <property type="term" value="F:transcription cis-regulatory region binding"/>
    <property type="evidence" value="ECO:0007669"/>
    <property type="project" value="TreeGrafter"/>
</dbReference>
<keyword evidence="7 12" id="KW-0408">Iron</keyword>
<keyword evidence="8" id="KW-0805">Transcription regulation</keyword>
<evidence type="ECO:0000256" key="2">
    <source>
        <dbReference type="ARBA" id="ARBA00007957"/>
    </source>
</evidence>
<name>B0RG37_CLASE</name>
<keyword evidence="4" id="KW-0678">Repressor</keyword>
<dbReference type="Gene3D" id="1.10.10.10">
    <property type="entry name" value="Winged helix-like DNA-binding domain superfamily/Winged helix DNA-binding domain"/>
    <property type="match status" value="1"/>
</dbReference>
<feature type="binding site" evidence="11">
    <location>
        <position position="110"/>
    </location>
    <ligand>
        <name>Zn(2+)</name>
        <dbReference type="ChEBI" id="CHEBI:29105"/>
    </ligand>
</feature>
<dbReference type="InterPro" id="IPR043135">
    <property type="entry name" value="Fur_C"/>
</dbReference>
<proteinExistence type="inferred from homology"/>
<dbReference type="GO" id="GO:1900376">
    <property type="term" value="P:regulation of secondary metabolite biosynthetic process"/>
    <property type="evidence" value="ECO:0007669"/>
    <property type="project" value="TreeGrafter"/>
</dbReference>
<evidence type="ECO:0000256" key="12">
    <source>
        <dbReference type="PIRSR" id="PIRSR602481-2"/>
    </source>
</evidence>
<protein>
    <submittedName>
        <fullName evidence="13">Ferric uptake regulation protein</fullName>
    </submittedName>
</protein>
<keyword evidence="10" id="KW-0804">Transcription</keyword>
<evidence type="ECO:0000313" key="14">
    <source>
        <dbReference type="Proteomes" id="UP000001318"/>
    </source>
</evidence>
<dbReference type="SUPFAM" id="SSF46785">
    <property type="entry name" value="Winged helix' DNA-binding domain"/>
    <property type="match status" value="1"/>
</dbReference>
<keyword evidence="6 11" id="KW-0862">Zinc</keyword>
<dbReference type="GO" id="GO:0005737">
    <property type="term" value="C:cytoplasm"/>
    <property type="evidence" value="ECO:0007669"/>
    <property type="project" value="UniProtKB-SubCell"/>
</dbReference>
<comment type="similarity">
    <text evidence="2">Belongs to the Fur family.</text>
</comment>
<accession>B0RG37</accession>
<feature type="binding site" evidence="11">
    <location>
        <position position="150"/>
    </location>
    <ligand>
        <name>Zn(2+)</name>
        <dbReference type="ChEBI" id="CHEBI:29105"/>
    </ligand>
</feature>
<feature type="binding site" evidence="11">
    <location>
        <position position="147"/>
    </location>
    <ligand>
        <name>Zn(2+)</name>
        <dbReference type="ChEBI" id="CHEBI:29105"/>
    </ligand>
</feature>
<dbReference type="Proteomes" id="UP000001318">
    <property type="component" value="Chromosome"/>
</dbReference>
<sequence>MCLTAAMPTDHAPPLDADALRAALKEAGLRVTRPRVAVLTAVDAAPHSDADEVLRAVKGELPGTSIQAVYGVLGALAAAGLVRRIEPAGSSARYERRTGDNHHHLVCTGCRTIVDVDCAVGESPCLAPSDSAGFLVASAEVTYWGLCPECRTAAADPGPTVAT</sequence>
<dbReference type="KEGG" id="cms:CMS2236"/>
<dbReference type="GO" id="GO:0045892">
    <property type="term" value="P:negative regulation of DNA-templated transcription"/>
    <property type="evidence" value="ECO:0007669"/>
    <property type="project" value="TreeGrafter"/>
</dbReference>
<dbReference type="CDD" id="cd07153">
    <property type="entry name" value="Fur_like"/>
    <property type="match status" value="1"/>
</dbReference>
<comment type="cofactor">
    <cofactor evidence="12">
        <name>Mn(2+)</name>
        <dbReference type="ChEBI" id="CHEBI:29035"/>
    </cofactor>
    <cofactor evidence="12">
        <name>Fe(2+)</name>
        <dbReference type="ChEBI" id="CHEBI:29033"/>
    </cofactor>
    <text evidence="12">Binds 1 Mn(2+) or Fe(2+) ion per subunit.</text>
</comment>
<dbReference type="InterPro" id="IPR036390">
    <property type="entry name" value="WH_DNA-bd_sf"/>
</dbReference>
<keyword evidence="9" id="KW-0238">DNA-binding</keyword>
<gene>
    <name evidence="13" type="ordered locus">CMS2236</name>
</gene>
<feature type="binding site" evidence="12">
    <location>
        <position position="122"/>
    </location>
    <ligand>
        <name>Fe cation</name>
        <dbReference type="ChEBI" id="CHEBI:24875"/>
    </ligand>
</feature>
<dbReference type="InterPro" id="IPR036388">
    <property type="entry name" value="WH-like_DNA-bd_sf"/>
</dbReference>
<keyword evidence="5 11" id="KW-0479">Metal-binding</keyword>
<comment type="cofactor">
    <cofactor evidence="11">
        <name>Zn(2+)</name>
        <dbReference type="ChEBI" id="CHEBI:29105"/>
    </cofactor>
    <text evidence="11">Binds 1 zinc ion per subunit.</text>
</comment>